<name>A0ABX3KTT0_SALCS</name>
<evidence type="ECO:0000313" key="4">
    <source>
        <dbReference type="Proteomes" id="UP000189431"/>
    </source>
</evidence>
<dbReference type="SUPFAM" id="SSF110997">
    <property type="entry name" value="Sporulation related repeat"/>
    <property type="match status" value="1"/>
</dbReference>
<dbReference type="Pfam" id="PF05036">
    <property type="entry name" value="SPOR"/>
    <property type="match status" value="1"/>
</dbReference>
<dbReference type="GO" id="GO:0051301">
    <property type="term" value="P:cell division"/>
    <property type="evidence" value="ECO:0007669"/>
    <property type="project" value="UniProtKB-KW"/>
</dbReference>
<dbReference type="PANTHER" id="PTHR38687">
    <property type="entry name" value="CELL DIVISION PROTEIN DEDD-RELATED"/>
    <property type="match status" value="1"/>
</dbReference>
<dbReference type="Proteomes" id="UP000189431">
    <property type="component" value="Unassembled WGS sequence"/>
</dbReference>
<feature type="compositionally biased region" description="Low complexity" evidence="1">
    <location>
        <begin position="90"/>
        <end position="99"/>
    </location>
</feature>
<keyword evidence="3" id="KW-0132">Cell division</keyword>
<dbReference type="InterPro" id="IPR007730">
    <property type="entry name" value="SPOR-like_dom"/>
</dbReference>
<feature type="domain" description="SPOR" evidence="2">
    <location>
        <begin position="101"/>
        <end position="180"/>
    </location>
</feature>
<dbReference type="PROSITE" id="PS51724">
    <property type="entry name" value="SPOR"/>
    <property type="match status" value="1"/>
</dbReference>
<gene>
    <name evidence="3" type="ORF">BZJ21_05595</name>
</gene>
<dbReference type="Gene3D" id="3.30.70.1070">
    <property type="entry name" value="Sporulation related repeat"/>
    <property type="match status" value="1"/>
</dbReference>
<comment type="caution">
    <text evidence="3">The sequence shown here is derived from an EMBL/GenBank/DDBJ whole genome shotgun (WGS) entry which is preliminary data.</text>
</comment>
<evidence type="ECO:0000259" key="2">
    <source>
        <dbReference type="PROSITE" id="PS51724"/>
    </source>
</evidence>
<sequence length="185" mass="20295">MASKLQKRVVGTLVLVSIGVIVLPDVLDGKKEHYQENYQSIPLRDDFDGTVSQMPVEEPEVIEVTAPDTQVNDTRSADTNAQAETEKSDPTPTASSTASVNDGDSAWMIRLGTFRNQENASRLVKQLRDKGYQAHILPRDIQPGDLAKVVVGPHVSKTTLESQLTDLQSLTGLKGQLRKFDPLTQ</sequence>
<proteinExistence type="predicted"/>
<dbReference type="RefSeq" id="WP_077669321.1">
    <property type="nucleotide sequence ID" value="NZ_MUFR01000011.1"/>
</dbReference>
<dbReference type="PANTHER" id="PTHR38687:SF1">
    <property type="entry name" value="CELL DIVISION PROTEIN DEDD"/>
    <property type="match status" value="1"/>
</dbReference>
<keyword evidence="4" id="KW-1185">Reference proteome</keyword>
<reference evidence="4" key="1">
    <citation type="submission" date="2017-01" db="EMBL/GenBank/DDBJ databases">
        <title>Draft genome of the species Salinivibrio costicola subsp. alcaliphilus.</title>
        <authorList>
            <person name="Lopez-Hermoso C."/>
            <person name="De La Haba R."/>
            <person name="Sanchez-Porro C."/>
            <person name="Ventosa A."/>
        </authorList>
    </citation>
    <scope>NUCLEOTIDE SEQUENCE [LARGE SCALE GENOMIC DNA]</scope>
    <source>
        <strain evidence="4">CBH448</strain>
    </source>
</reference>
<organism evidence="3 4">
    <name type="scientific">Salinivibrio costicola subsp. alcaliphilus</name>
    <dbReference type="NCBI Taxonomy" id="272773"/>
    <lineage>
        <taxon>Bacteria</taxon>
        <taxon>Pseudomonadati</taxon>
        <taxon>Pseudomonadota</taxon>
        <taxon>Gammaproteobacteria</taxon>
        <taxon>Vibrionales</taxon>
        <taxon>Vibrionaceae</taxon>
        <taxon>Salinivibrio</taxon>
    </lineage>
</organism>
<protein>
    <submittedName>
        <fullName evidence="3">Cell division protein DedD</fullName>
    </submittedName>
</protein>
<accession>A0ABX3KTT0</accession>
<keyword evidence="3" id="KW-0131">Cell cycle</keyword>
<evidence type="ECO:0000256" key="1">
    <source>
        <dbReference type="SAM" id="MobiDB-lite"/>
    </source>
</evidence>
<evidence type="ECO:0000313" key="3">
    <source>
        <dbReference type="EMBL" id="OOF34511.1"/>
    </source>
</evidence>
<dbReference type="InterPro" id="IPR036680">
    <property type="entry name" value="SPOR-like_sf"/>
</dbReference>
<feature type="compositionally biased region" description="Polar residues" evidence="1">
    <location>
        <begin position="67"/>
        <end position="83"/>
    </location>
</feature>
<feature type="region of interest" description="Disordered" evidence="1">
    <location>
        <begin position="63"/>
        <end position="101"/>
    </location>
</feature>
<dbReference type="InterPro" id="IPR052521">
    <property type="entry name" value="Cell_div_SPOR-domain"/>
</dbReference>
<dbReference type="EMBL" id="MUFR01000011">
    <property type="protein sequence ID" value="OOF34511.1"/>
    <property type="molecule type" value="Genomic_DNA"/>
</dbReference>